<feature type="chain" id="PRO_5026158851" evidence="2">
    <location>
        <begin position="21"/>
        <end position="456"/>
    </location>
</feature>
<feature type="transmembrane region" description="Helical" evidence="1">
    <location>
        <begin position="382"/>
        <end position="405"/>
    </location>
</feature>
<accession>A0A6F9DI12</accession>
<sequence length="456" mass="51629">MNMIMWCIIYWNVLSSICLAYNCSLKLQKDEYYCTNDAEQANCLEYLAHQQHLESNTKANGISSSSWFILCYFAVSSEFATSQCRIQLPAGPVKCTTDNSTPSSIKRNCTTVLMYFSKNAIFEVKNDVDKTVYSGEKCGHLFERFKKQTPCSESPALHVADRAIAGNYPFSNWTKIWIPEKMISCGSVVVVSIVIFLLLSGLVGCTILGRKRMKFVPPKPGEDKLELQLENKNFCNVDLVNASCHINAALEYRATQTNYLPLWVEMCFFQVPQWFDTNVADFQCNIELDAGPVRCKLKPQAPHLSSLSSFESNCTIVLLWQDKVQFPTAHIKDIVFDKCAQKFQTFWSSTDVIYMADRYLASVDIPFSNSSMWMRIENTHPSAWSGVTIALLVVGCIGIVLGLLFCTHRVKKQLKYFKRANDIDESDSVIKHLDKVISSPDEFGVHNISEPLDEVE</sequence>
<dbReference type="EMBL" id="LR786808">
    <property type="protein sequence ID" value="CAB3262670.1"/>
    <property type="molecule type" value="mRNA"/>
</dbReference>
<keyword evidence="2" id="KW-0732">Signal</keyword>
<name>A0A6F9DI12_9ASCI</name>
<feature type="signal peptide" evidence="2">
    <location>
        <begin position="1"/>
        <end position="20"/>
    </location>
</feature>
<organism evidence="3">
    <name type="scientific">Phallusia mammillata</name>
    <dbReference type="NCBI Taxonomy" id="59560"/>
    <lineage>
        <taxon>Eukaryota</taxon>
        <taxon>Metazoa</taxon>
        <taxon>Chordata</taxon>
        <taxon>Tunicata</taxon>
        <taxon>Ascidiacea</taxon>
        <taxon>Phlebobranchia</taxon>
        <taxon>Ascidiidae</taxon>
        <taxon>Phallusia</taxon>
    </lineage>
</organism>
<gene>
    <name evidence="3" type="primary">LOC100181657</name>
</gene>
<proteinExistence type="evidence at transcript level"/>
<evidence type="ECO:0000256" key="1">
    <source>
        <dbReference type="SAM" id="Phobius"/>
    </source>
</evidence>
<keyword evidence="1" id="KW-0472">Membrane</keyword>
<evidence type="ECO:0000313" key="3">
    <source>
        <dbReference type="EMBL" id="CAB3262670.1"/>
    </source>
</evidence>
<keyword evidence="1" id="KW-0812">Transmembrane</keyword>
<feature type="transmembrane region" description="Helical" evidence="1">
    <location>
        <begin position="188"/>
        <end position="209"/>
    </location>
</feature>
<evidence type="ECO:0000256" key="2">
    <source>
        <dbReference type="SAM" id="SignalP"/>
    </source>
</evidence>
<reference evidence="3" key="1">
    <citation type="submission" date="2020-04" db="EMBL/GenBank/DDBJ databases">
        <authorList>
            <person name="Neveu A P."/>
        </authorList>
    </citation>
    <scope>NUCLEOTIDE SEQUENCE</scope>
    <source>
        <tissue evidence="3">Whole embryo</tissue>
    </source>
</reference>
<protein>
    <submittedName>
        <fullName evidence="3">Uncharacterized protein LOC100181657</fullName>
    </submittedName>
</protein>
<dbReference type="AlphaFoldDB" id="A0A6F9DI12"/>
<keyword evidence="1" id="KW-1133">Transmembrane helix</keyword>